<evidence type="ECO:0000256" key="2">
    <source>
        <dbReference type="ARBA" id="ARBA00022473"/>
    </source>
</evidence>
<keyword evidence="2" id="KW-0217">Developmental protein</keyword>
<dbReference type="InterPro" id="IPR003676">
    <property type="entry name" value="SAUR_fam"/>
</dbReference>
<reference evidence="4 5" key="1">
    <citation type="submission" date="2019-06" db="EMBL/GenBank/DDBJ databases">
        <title>WGS assembly of Gossypium darwinii.</title>
        <authorList>
            <person name="Chen Z.J."/>
            <person name="Sreedasyam A."/>
            <person name="Ando A."/>
            <person name="Song Q."/>
            <person name="De L."/>
            <person name="Hulse-Kemp A."/>
            <person name="Ding M."/>
            <person name="Ye W."/>
            <person name="Kirkbride R."/>
            <person name="Jenkins J."/>
            <person name="Plott C."/>
            <person name="Lovell J."/>
            <person name="Lin Y.-M."/>
            <person name="Vaughn R."/>
            <person name="Liu B."/>
            <person name="Li W."/>
            <person name="Simpson S."/>
            <person name="Scheffler B."/>
            <person name="Saski C."/>
            <person name="Grover C."/>
            <person name="Hu G."/>
            <person name="Conover J."/>
            <person name="Carlson J."/>
            <person name="Shu S."/>
            <person name="Boston L."/>
            <person name="Williams M."/>
            <person name="Peterson D."/>
            <person name="Mcgee K."/>
            <person name="Jones D."/>
            <person name="Wendel J."/>
            <person name="Stelly D."/>
            <person name="Grimwood J."/>
            <person name="Schmutz J."/>
        </authorList>
    </citation>
    <scope>NUCLEOTIDE SEQUENCE [LARGE SCALE GENOMIC DNA]</scope>
    <source>
        <strain evidence="4">1808015.09</strain>
    </source>
</reference>
<evidence type="ECO:0000256" key="3">
    <source>
        <dbReference type="ARBA" id="ARBA00022604"/>
    </source>
</evidence>
<protein>
    <submittedName>
        <fullName evidence="4">Uncharacterized protein</fullName>
    </submittedName>
</protein>
<proteinExistence type="inferred from homology"/>
<comment type="similarity">
    <text evidence="1">Belongs to the ARG7 family.</text>
</comment>
<dbReference type="Pfam" id="PF02519">
    <property type="entry name" value="Auxin_inducible"/>
    <property type="match status" value="1"/>
</dbReference>
<organism evidence="4 5">
    <name type="scientific">Gossypium darwinii</name>
    <name type="common">Darwin's cotton</name>
    <name type="synonym">Gossypium barbadense var. darwinii</name>
    <dbReference type="NCBI Taxonomy" id="34276"/>
    <lineage>
        <taxon>Eukaryota</taxon>
        <taxon>Viridiplantae</taxon>
        <taxon>Streptophyta</taxon>
        <taxon>Embryophyta</taxon>
        <taxon>Tracheophyta</taxon>
        <taxon>Spermatophyta</taxon>
        <taxon>Magnoliopsida</taxon>
        <taxon>eudicotyledons</taxon>
        <taxon>Gunneridae</taxon>
        <taxon>Pentapetalae</taxon>
        <taxon>rosids</taxon>
        <taxon>malvids</taxon>
        <taxon>Malvales</taxon>
        <taxon>Malvaceae</taxon>
        <taxon>Malvoideae</taxon>
        <taxon>Gossypium</taxon>
    </lineage>
</organism>
<dbReference type="GO" id="GO:0009733">
    <property type="term" value="P:response to auxin"/>
    <property type="evidence" value="ECO:0007669"/>
    <property type="project" value="InterPro"/>
</dbReference>
<dbReference type="EMBL" id="CM017711">
    <property type="protein sequence ID" value="TYG47381.1"/>
    <property type="molecule type" value="Genomic_DNA"/>
</dbReference>
<evidence type="ECO:0000313" key="5">
    <source>
        <dbReference type="Proteomes" id="UP000323506"/>
    </source>
</evidence>
<sequence length="210" mass="24860">MHPNLIKIYIHPRVRVYISSCANLTSIDLHFLPSRIYFKKLTIWGSSSNQPYASAMKFGSKVRSFLNKLRRSNRLKYYYFRYQRLVEHHLSDEDEDKAPRIYVTAMVGQERKRYDVPLMYVSLPWFQQLMIGAEEERDLGQPIVVDCTPEMFELFLELWSFKWDFDEGNYFIFLKKFEKWSGVRDDYLTSANAALIQNSNHSSPVSIAES</sequence>
<evidence type="ECO:0000256" key="1">
    <source>
        <dbReference type="ARBA" id="ARBA00006974"/>
    </source>
</evidence>
<dbReference type="Proteomes" id="UP000323506">
    <property type="component" value="Chromosome D11"/>
</dbReference>
<gene>
    <name evidence="4" type="ORF">ES288_D11G333700v1</name>
</gene>
<keyword evidence="3" id="KW-0341">Growth regulation</keyword>
<dbReference type="AlphaFoldDB" id="A0A5D2AR79"/>
<evidence type="ECO:0000313" key="4">
    <source>
        <dbReference type="EMBL" id="TYG47381.1"/>
    </source>
</evidence>
<name>A0A5D2AR79_GOSDA</name>
<accession>A0A5D2AR79</accession>
<keyword evidence="5" id="KW-1185">Reference proteome</keyword>